<evidence type="ECO:0000313" key="2">
    <source>
        <dbReference type="EMBL" id="MBU5335102.1"/>
    </source>
</evidence>
<sequence>MHKECTGKCPGCECHKGKDPKVKHQKHSEFEKKSEVNNSWVSAMHQDPSTDEQSHVQLNYRQYK</sequence>
<reference evidence="2 3" key="1">
    <citation type="submission" date="2021-06" db="EMBL/GenBank/DDBJ databases">
        <authorList>
            <person name="Sun Q."/>
            <person name="Li D."/>
        </authorList>
    </citation>
    <scope>NUCLEOTIDE SEQUENCE [LARGE SCALE GENOMIC DNA]</scope>
    <source>
        <strain evidence="2 3">N19</strain>
    </source>
</reference>
<feature type="compositionally biased region" description="Polar residues" evidence="1">
    <location>
        <begin position="55"/>
        <end position="64"/>
    </location>
</feature>
<protein>
    <submittedName>
        <fullName evidence="2">Uncharacterized protein</fullName>
    </submittedName>
</protein>
<feature type="region of interest" description="Disordered" evidence="1">
    <location>
        <begin position="45"/>
        <end position="64"/>
    </location>
</feature>
<dbReference type="Proteomes" id="UP001196301">
    <property type="component" value="Unassembled WGS sequence"/>
</dbReference>
<evidence type="ECO:0000313" key="3">
    <source>
        <dbReference type="Proteomes" id="UP001196301"/>
    </source>
</evidence>
<gene>
    <name evidence="2" type="ORF">KQI20_01495</name>
</gene>
<dbReference type="RefSeq" id="WP_216568264.1">
    <property type="nucleotide sequence ID" value="NZ_JAHLOQ010000002.1"/>
</dbReference>
<organism evidence="2 3">
    <name type="scientific">Intestinibacter bartlettii</name>
    <dbReference type="NCBI Taxonomy" id="261299"/>
    <lineage>
        <taxon>Bacteria</taxon>
        <taxon>Bacillati</taxon>
        <taxon>Bacillota</taxon>
        <taxon>Clostridia</taxon>
        <taxon>Peptostreptococcales</taxon>
        <taxon>Peptostreptococcaceae</taxon>
        <taxon>Intestinibacter</taxon>
    </lineage>
</organism>
<proteinExistence type="predicted"/>
<accession>A0ABS6DV21</accession>
<dbReference type="EMBL" id="JAHLOQ010000002">
    <property type="protein sequence ID" value="MBU5335102.1"/>
    <property type="molecule type" value="Genomic_DNA"/>
</dbReference>
<keyword evidence="3" id="KW-1185">Reference proteome</keyword>
<evidence type="ECO:0000256" key="1">
    <source>
        <dbReference type="SAM" id="MobiDB-lite"/>
    </source>
</evidence>
<name>A0ABS6DV21_9FIRM</name>
<comment type="caution">
    <text evidence="2">The sequence shown here is derived from an EMBL/GenBank/DDBJ whole genome shotgun (WGS) entry which is preliminary data.</text>
</comment>